<accession>A0A9P3CD87</accession>
<comment type="caution">
    <text evidence="1">The sequence shown here is derived from an EMBL/GenBank/DDBJ whole genome shotgun (WGS) entry which is preliminary data.</text>
</comment>
<dbReference type="Proteomes" id="UP000825890">
    <property type="component" value="Unassembled WGS sequence"/>
</dbReference>
<dbReference type="AlphaFoldDB" id="A0A9P3CD87"/>
<evidence type="ECO:0008006" key="3">
    <source>
        <dbReference type="Google" id="ProtNLM"/>
    </source>
</evidence>
<dbReference type="RefSeq" id="XP_044655599.1">
    <property type="nucleotide sequence ID" value="XM_044799664.1"/>
</dbReference>
<protein>
    <recommendedName>
        <fullName evidence="3">SnoaL-like domain-containing protein</fullName>
    </recommendedName>
</protein>
<name>A0A9P3CD87_9PEZI</name>
<dbReference type="GeneID" id="68290003"/>
<evidence type="ECO:0000313" key="1">
    <source>
        <dbReference type="EMBL" id="GIZ41112.1"/>
    </source>
</evidence>
<evidence type="ECO:0000313" key="2">
    <source>
        <dbReference type="Proteomes" id="UP000825890"/>
    </source>
</evidence>
<dbReference type="EMBL" id="BOLY01000003">
    <property type="protein sequence ID" value="GIZ41112.1"/>
    <property type="molecule type" value="Genomic_DNA"/>
</dbReference>
<keyword evidence="2" id="KW-1185">Reference proteome</keyword>
<organism evidence="1 2">
    <name type="scientific">Cercospora kikuchii</name>
    <dbReference type="NCBI Taxonomy" id="84275"/>
    <lineage>
        <taxon>Eukaryota</taxon>
        <taxon>Fungi</taxon>
        <taxon>Dikarya</taxon>
        <taxon>Ascomycota</taxon>
        <taxon>Pezizomycotina</taxon>
        <taxon>Dothideomycetes</taxon>
        <taxon>Dothideomycetidae</taxon>
        <taxon>Mycosphaerellales</taxon>
        <taxon>Mycosphaerellaceae</taxon>
        <taxon>Cercospora</taxon>
    </lineage>
</organism>
<gene>
    <name evidence="1" type="ORF">CKM354_000442800</name>
</gene>
<reference evidence="1 2" key="1">
    <citation type="submission" date="2021-01" db="EMBL/GenBank/DDBJ databases">
        <title>Cercospora kikuchii MAFF 305040 whole genome shotgun sequence.</title>
        <authorList>
            <person name="Kashiwa T."/>
            <person name="Suzuki T."/>
        </authorList>
    </citation>
    <scope>NUCLEOTIDE SEQUENCE [LARGE SCALE GENOMIC DNA]</scope>
    <source>
        <strain evidence="1 2">MAFF 305040</strain>
    </source>
</reference>
<sequence length="138" mass="15518">MATLPVEVCLENLATALIEAVNLCNFDASTFPWIHMHSAFHSEVQEVSITGTKSRSETIEEQQKFKIANPDYQIKILSCSASLLTKDFAQVFLHTCESGTPDISDEITRSYVAALKWCLIDGVWYLVKEKRMAGMDVR</sequence>
<proteinExistence type="predicted"/>